<dbReference type="InterPro" id="IPR050078">
    <property type="entry name" value="Ribosomal_L11_MeTrfase_PrmA"/>
</dbReference>
<reference evidence="7" key="2">
    <citation type="journal article" date="2021" name="PeerJ">
        <title>Extensive microbial diversity within the chicken gut microbiome revealed by metagenomics and culture.</title>
        <authorList>
            <person name="Gilroy R."/>
            <person name="Ravi A."/>
            <person name="Getino M."/>
            <person name="Pursley I."/>
            <person name="Horton D.L."/>
            <person name="Alikhan N.F."/>
            <person name="Baker D."/>
            <person name="Gharbi K."/>
            <person name="Hall N."/>
            <person name="Watson M."/>
            <person name="Adriaenssens E.M."/>
            <person name="Foster-Nyarko E."/>
            <person name="Jarju S."/>
            <person name="Secka A."/>
            <person name="Antonio M."/>
            <person name="Oren A."/>
            <person name="Chaudhuri R.R."/>
            <person name="La Ragione R."/>
            <person name="Hildebrand F."/>
            <person name="Pallen M.J."/>
        </authorList>
    </citation>
    <scope>NUCLEOTIDE SEQUENCE</scope>
    <source>
        <strain evidence="7">CHK178-757</strain>
    </source>
</reference>
<keyword evidence="2 6" id="KW-0963">Cytoplasm</keyword>
<comment type="function">
    <text evidence="6">Methylates ribosomal protein L11.</text>
</comment>
<dbReference type="HAMAP" id="MF_00735">
    <property type="entry name" value="Methyltr_PrmA"/>
    <property type="match status" value="1"/>
</dbReference>
<sequence length="319" mass="35668">MKWNKYTLTTTTEAVDLISYTLGEMGIEGIEIEDKVPLSEEDKQKMFIDILPELGPDDGKAKVSFYIDPKDDGEDTIQKVLHEIYSLKDFVDIGDAVIEKSQTADEDWMNNWKKYWKPFKVDDSIIIKPTWETLENVPQDTLVVELDPGTSFGTGMHHTTRLCITQIKKYLKPEDTLLDVGCGSGILSIIAMMLGVKEASATDIDPHAVEAAIENARVNHLDMNRYQILCGDVISDENFRKAMGVHKYDFVVANILADIIIPLSGVVKELMKPGALFVSSGIIDMKEEAVSQALLENGFEIVEVTHSGEWVSFTARNPH</sequence>
<keyword evidence="7" id="KW-0689">Ribosomal protein</keyword>
<dbReference type="GO" id="GO:0032259">
    <property type="term" value="P:methylation"/>
    <property type="evidence" value="ECO:0007669"/>
    <property type="project" value="UniProtKB-KW"/>
</dbReference>
<evidence type="ECO:0000313" key="7">
    <source>
        <dbReference type="EMBL" id="HIS47388.1"/>
    </source>
</evidence>
<feature type="binding site" evidence="6">
    <location>
        <position position="203"/>
    </location>
    <ligand>
        <name>S-adenosyl-L-methionine</name>
        <dbReference type="ChEBI" id="CHEBI:59789"/>
    </ligand>
</feature>
<feature type="binding site" evidence="6">
    <location>
        <position position="181"/>
    </location>
    <ligand>
        <name>S-adenosyl-L-methionine</name>
        <dbReference type="ChEBI" id="CHEBI:59789"/>
    </ligand>
</feature>
<keyword evidence="7" id="KW-0687">Ribonucleoprotein</keyword>
<gene>
    <name evidence="6 7" type="primary">prmA</name>
    <name evidence="7" type="ORF">IAB46_07510</name>
</gene>
<dbReference type="AlphaFoldDB" id="A0A9D1F4I9"/>
<reference evidence="7" key="1">
    <citation type="submission" date="2020-10" db="EMBL/GenBank/DDBJ databases">
        <authorList>
            <person name="Gilroy R."/>
        </authorList>
    </citation>
    <scope>NUCLEOTIDE SEQUENCE</scope>
    <source>
        <strain evidence="7">CHK178-757</strain>
    </source>
</reference>
<dbReference type="NCBIfam" id="TIGR00406">
    <property type="entry name" value="prmA"/>
    <property type="match status" value="1"/>
</dbReference>
<evidence type="ECO:0000256" key="3">
    <source>
        <dbReference type="ARBA" id="ARBA00022603"/>
    </source>
</evidence>
<dbReference type="InterPro" id="IPR029063">
    <property type="entry name" value="SAM-dependent_MTases_sf"/>
</dbReference>
<dbReference type="GO" id="GO:0005840">
    <property type="term" value="C:ribosome"/>
    <property type="evidence" value="ECO:0007669"/>
    <property type="project" value="UniProtKB-KW"/>
</dbReference>
<dbReference type="CDD" id="cd02440">
    <property type="entry name" value="AdoMet_MTases"/>
    <property type="match status" value="1"/>
</dbReference>
<comment type="catalytic activity">
    <reaction evidence="6">
        <text>L-lysyl-[protein] + 3 S-adenosyl-L-methionine = N(6),N(6),N(6)-trimethyl-L-lysyl-[protein] + 3 S-adenosyl-L-homocysteine + 3 H(+)</text>
        <dbReference type="Rhea" id="RHEA:54192"/>
        <dbReference type="Rhea" id="RHEA-COMP:9752"/>
        <dbReference type="Rhea" id="RHEA-COMP:13826"/>
        <dbReference type="ChEBI" id="CHEBI:15378"/>
        <dbReference type="ChEBI" id="CHEBI:29969"/>
        <dbReference type="ChEBI" id="CHEBI:57856"/>
        <dbReference type="ChEBI" id="CHEBI:59789"/>
        <dbReference type="ChEBI" id="CHEBI:61961"/>
    </reaction>
</comment>
<comment type="subcellular location">
    <subcellularLocation>
        <location evidence="6">Cytoplasm</location>
    </subcellularLocation>
</comment>
<comment type="caution">
    <text evidence="7">The sequence shown here is derived from an EMBL/GenBank/DDBJ whole genome shotgun (WGS) entry which is preliminary data.</text>
</comment>
<dbReference type="EC" id="2.1.1.-" evidence="6"/>
<keyword evidence="3 6" id="KW-0489">Methyltransferase</keyword>
<organism evidence="7 8">
    <name type="scientific">Candidatus Scybalocola faecigallinarum</name>
    <dbReference type="NCBI Taxonomy" id="2840941"/>
    <lineage>
        <taxon>Bacteria</taxon>
        <taxon>Bacillati</taxon>
        <taxon>Bacillota</taxon>
        <taxon>Clostridia</taxon>
        <taxon>Lachnospirales</taxon>
        <taxon>Lachnospiraceae</taxon>
        <taxon>Lachnospiraceae incertae sedis</taxon>
        <taxon>Candidatus Scybalocola (ex Gilroy et al. 2021)</taxon>
    </lineage>
</organism>
<feature type="binding site" evidence="6">
    <location>
        <position position="254"/>
    </location>
    <ligand>
        <name>S-adenosyl-L-methionine</name>
        <dbReference type="ChEBI" id="CHEBI:59789"/>
    </ligand>
</feature>
<comment type="similarity">
    <text evidence="1 6">Belongs to the methyltransferase superfamily. PrmA family.</text>
</comment>
<evidence type="ECO:0000256" key="1">
    <source>
        <dbReference type="ARBA" id="ARBA00009741"/>
    </source>
</evidence>
<dbReference type="Proteomes" id="UP000823927">
    <property type="component" value="Unassembled WGS sequence"/>
</dbReference>
<evidence type="ECO:0000256" key="2">
    <source>
        <dbReference type="ARBA" id="ARBA00022490"/>
    </source>
</evidence>
<dbReference type="Gene3D" id="3.40.50.150">
    <property type="entry name" value="Vaccinia Virus protein VP39"/>
    <property type="match status" value="1"/>
</dbReference>
<dbReference type="PIRSF" id="PIRSF000401">
    <property type="entry name" value="RPL11_MTase"/>
    <property type="match status" value="1"/>
</dbReference>
<name>A0A9D1F4I9_9FIRM</name>
<evidence type="ECO:0000256" key="5">
    <source>
        <dbReference type="ARBA" id="ARBA00022691"/>
    </source>
</evidence>
<feature type="binding site" evidence="6">
    <location>
        <position position="160"/>
    </location>
    <ligand>
        <name>S-adenosyl-L-methionine</name>
        <dbReference type="ChEBI" id="CHEBI:59789"/>
    </ligand>
</feature>
<evidence type="ECO:0000256" key="4">
    <source>
        <dbReference type="ARBA" id="ARBA00022679"/>
    </source>
</evidence>
<evidence type="ECO:0000256" key="6">
    <source>
        <dbReference type="HAMAP-Rule" id="MF_00735"/>
    </source>
</evidence>
<dbReference type="EMBL" id="DVIT01000027">
    <property type="protein sequence ID" value="HIS47388.1"/>
    <property type="molecule type" value="Genomic_DNA"/>
</dbReference>
<protein>
    <recommendedName>
        <fullName evidence="6">Ribosomal protein L11 methyltransferase</fullName>
        <shortName evidence="6">L11 Mtase</shortName>
        <ecNumber evidence="6">2.1.1.-</ecNumber>
    </recommendedName>
</protein>
<dbReference type="Pfam" id="PF06325">
    <property type="entry name" value="PrmA"/>
    <property type="match status" value="1"/>
</dbReference>
<dbReference type="PANTHER" id="PTHR43648:SF1">
    <property type="entry name" value="ELECTRON TRANSFER FLAVOPROTEIN BETA SUBUNIT LYSINE METHYLTRANSFERASE"/>
    <property type="match status" value="1"/>
</dbReference>
<dbReference type="GO" id="GO:0008276">
    <property type="term" value="F:protein methyltransferase activity"/>
    <property type="evidence" value="ECO:0007669"/>
    <property type="project" value="UniProtKB-UniRule"/>
</dbReference>
<dbReference type="InterPro" id="IPR004498">
    <property type="entry name" value="Ribosomal_PrmA_MeTrfase"/>
</dbReference>
<keyword evidence="4 6" id="KW-0808">Transferase</keyword>
<dbReference type="SUPFAM" id="SSF53335">
    <property type="entry name" value="S-adenosyl-L-methionine-dependent methyltransferases"/>
    <property type="match status" value="1"/>
</dbReference>
<accession>A0A9D1F4I9</accession>
<dbReference type="GO" id="GO:0005737">
    <property type="term" value="C:cytoplasm"/>
    <property type="evidence" value="ECO:0007669"/>
    <property type="project" value="UniProtKB-SubCell"/>
</dbReference>
<proteinExistence type="inferred from homology"/>
<evidence type="ECO:0000313" key="8">
    <source>
        <dbReference type="Proteomes" id="UP000823927"/>
    </source>
</evidence>
<dbReference type="PANTHER" id="PTHR43648">
    <property type="entry name" value="ELECTRON TRANSFER FLAVOPROTEIN BETA SUBUNIT LYSINE METHYLTRANSFERASE"/>
    <property type="match status" value="1"/>
</dbReference>
<keyword evidence="5 6" id="KW-0949">S-adenosyl-L-methionine</keyword>